<comment type="similarity">
    <text evidence="1">Belongs to the CvfB family.</text>
</comment>
<protein>
    <recommendedName>
        <fullName evidence="2">S1 motif domain-containing protein</fullName>
    </recommendedName>
</protein>
<evidence type="ECO:0000313" key="4">
    <source>
        <dbReference type="Proteomes" id="UP000553343"/>
    </source>
</evidence>
<dbReference type="Gene3D" id="2.40.50.140">
    <property type="entry name" value="Nucleic acid-binding proteins"/>
    <property type="match status" value="2"/>
</dbReference>
<dbReference type="RefSeq" id="WP_178366804.1">
    <property type="nucleotide sequence ID" value="NZ_JACADJ010000031.1"/>
</dbReference>
<dbReference type="PROSITE" id="PS50126">
    <property type="entry name" value="S1"/>
    <property type="match status" value="1"/>
</dbReference>
<dbReference type="SMART" id="SM00316">
    <property type="entry name" value="S1"/>
    <property type="match status" value="2"/>
</dbReference>
<dbReference type="InterPro" id="IPR003029">
    <property type="entry name" value="S1_domain"/>
</dbReference>
<dbReference type="PANTHER" id="PTHR37296:SF1">
    <property type="entry name" value="CONSERVED VIRULENCE FACTOR B"/>
    <property type="match status" value="1"/>
</dbReference>
<accession>A0A850T9W2</accession>
<feature type="domain" description="S1 motif" evidence="2">
    <location>
        <begin position="174"/>
        <end position="234"/>
    </location>
</feature>
<dbReference type="EMBL" id="JACADJ010000031">
    <property type="protein sequence ID" value="NWH05348.1"/>
    <property type="molecule type" value="Genomic_DNA"/>
</dbReference>
<dbReference type="InterPro" id="IPR040764">
    <property type="entry name" value="CvfB_WH"/>
</dbReference>
<dbReference type="PIRSF" id="PIRSF012524">
    <property type="entry name" value="YitL_S1"/>
    <property type="match status" value="1"/>
</dbReference>
<keyword evidence="4" id="KW-1185">Reference proteome</keyword>
<sequence length="305" mass="34922">MPDKKPSFKNAWNHSKIKVEKSNKSKLETSFKIGRYNRLSVQTRSDYGVYLSSGEDRVLLPNKYVPEKLSIGDYLDVFVYTDSEDRLVATTLKPAGVVDDFVFLITKDVGPIGTFMDWGLEKDLLVPRNEQQDRMVPGKKYLVKICQDDRTHRIYGTTQISTNCDKDTRGLKVGQQVDLIVHSITTIGIMAVVDNRYYGMMYLNETYQKLFIGDTCKGYIMRLREDGKIDLSLKKPGYSSVPKSAEVILYRLNKSGGFIPCHDKSSPEEIRKRFSMSKKEFKRAVGTLYKKRLIELRNNGIALIK</sequence>
<dbReference type="Proteomes" id="UP000553343">
    <property type="component" value="Unassembled WGS sequence"/>
</dbReference>
<dbReference type="Pfam" id="PF13509">
    <property type="entry name" value="S1_2"/>
    <property type="match status" value="1"/>
</dbReference>
<evidence type="ECO:0000313" key="3">
    <source>
        <dbReference type="EMBL" id="NWH05348.1"/>
    </source>
</evidence>
<proteinExistence type="inferred from homology"/>
<evidence type="ECO:0000259" key="2">
    <source>
        <dbReference type="PROSITE" id="PS50126"/>
    </source>
</evidence>
<comment type="caution">
    <text evidence="3">The sequence shown here is derived from an EMBL/GenBank/DDBJ whole genome shotgun (WGS) entry which is preliminary data.</text>
</comment>
<dbReference type="InterPro" id="IPR014464">
    <property type="entry name" value="CvfB_fam"/>
</dbReference>
<dbReference type="PANTHER" id="PTHR37296">
    <property type="entry name" value="CONSERVED VIRULENCE FACTOR B"/>
    <property type="match status" value="1"/>
</dbReference>
<reference evidence="3 4" key="1">
    <citation type="submission" date="2020-06" db="EMBL/GenBank/DDBJ databases">
        <title>High-quality draft genome of sulfate reducer Desulfobacter latus type strain AcrS2 isolated from marine sediment.</title>
        <authorList>
            <person name="Hoppe M."/>
            <person name="Larsen C.K."/>
            <person name="Marshall I.P.G."/>
            <person name="Schramm A."/>
            <person name="Marietou A.G."/>
        </authorList>
    </citation>
    <scope>NUCLEOTIDE SEQUENCE [LARGE SCALE GENOMIC DNA]</scope>
    <source>
        <strain evidence="3 4">AcRS2</strain>
    </source>
</reference>
<organism evidence="3 4">
    <name type="scientific">Desulfobacter latus</name>
    <dbReference type="NCBI Taxonomy" id="2292"/>
    <lineage>
        <taxon>Bacteria</taxon>
        <taxon>Pseudomonadati</taxon>
        <taxon>Thermodesulfobacteriota</taxon>
        <taxon>Desulfobacteria</taxon>
        <taxon>Desulfobacterales</taxon>
        <taxon>Desulfobacteraceae</taxon>
        <taxon>Desulfobacter</taxon>
    </lineage>
</organism>
<dbReference type="Pfam" id="PF17783">
    <property type="entry name" value="WHD_CvfB"/>
    <property type="match status" value="1"/>
</dbReference>
<dbReference type="InterPro" id="IPR039566">
    <property type="entry name" value="CvfB_S1_st"/>
</dbReference>
<dbReference type="SUPFAM" id="SSF50249">
    <property type="entry name" value="Nucleic acid-binding proteins"/>
    <property type="match status" value="1"/>
</dbReference>
<dbReference type="InterPro" id="IPR012340">
    <property type="entry name" value="NA-bd_OB-fold"/>
</dbReference>
<dbReference type="Gene3D" id="1.10.10.10">
    <property type="entry name" value="Winged helix-like DNA-binding domain superfamily/Winged helix DNA-binding domain"/>
    <property type="match status" value="1"/>
</dbReference>
<dbReference type="AlphaFoldDB" id="A0A850T9W2"/>
<name>A0A850T9W2_9BACT</name>
<gene>
    <name evidence="3" type="ORF">HXW94_10175</name>
</gene>
<dbReference type="InterPro" id="IPR036388">
    <property type="entry name" value="WH-like_DNA-bd_sf"/>
</dbReference>
<dbReference type="GO" id="GO:0003676">
    <property type="term" value="F:nucleic acid binding"/>
    <property type="evidence" value="ECO:0007669"/>
    <property type="project" value="InterPro"/>
</dbReference>
<evidence type="ECO:0000256" key="1">
    <source>
        <dbReference type="PIRNR" id="PIRNR012524"/>
    </source>
</evidence>